<feature type="transmembrane region" description="Helical" evidence="7">
    <location>
        <begin position="155"/>
        <end position="176"/>
    </location>
</feature>
<name>A0ABR9MS98_9MICO</name>
<evidence type="ECO:0000259" key="8">
    <source>
        <dbReference type="PROSITE" id="PS50850"/>
    </source>
</evidence>
<dbReference type="Pfam" id="PF07690">
    <property type="entry name" value="MFS_1"/>
    <property type="match status" value="1"/>
</dbReference>
<accession>A0ABR9MS98</accession>
<evidence type="ECO:0000256" key="6">
    <source>
        <dbReference type="SAM" id="MobiDB-lite"/>
    </source>
</evidence>
<evidence type="ECO:0000256" key="5">
    <source>
        <dbReference type="ARBA" id="ARBA00023136"/>
    </source>
</evidence>
<feature type="region of interest" description="Disordered" evidence="6">
    <location>
        <begin position="1"/>
        <end position="46"/>
    </location>
</feature>
<feature type="transmembrane region" description="Helical" evidence="7">
    <location>
        <begin position="340"/>
        <end position="358"/>
    </location>
</feature>
<dbReference type="InterPro" id="IPR036259">
    <property type="entry name" value="MFS_trans_sf"/>
</dbReference>
<dbReference type="PROSITE" id="PS50850">
    <property type="entry name" value="MFS"/>
    <property type="match status" value="1"/>
</dbReference>
<dbReference type="InterPro" id="IPR020846">
    <property type="entry name" value="MFS_dom"/>
</dbReference>
<comment type="subcellular location">
    <subcellularLocation>
        <location evidence="1">Cell inner membrane</location>
        <topology evidence="1">Multi-pass membrane protein</topology>
    </subcellularLocation>
</comment>
<feature type="domain" description="Major facilitator superfamily (MFS) profile" evidence="8">
    <location>
        <begin position="58"/>
        <end position="507"/>
    </location>
</feature>
<keyword evidence="4 7" id="KW-1133">Transmembrane helix</keyword>
<dbReference type="Gene3D" id="1.20.1250.20">
    <property type="entry name" value="MFS general substrate transporter like domains"/>
    <property type="match status" value="1"/>
</dbReference>
<protein>
    <submittedName>
        <fullName evidence="9">MFS transporter</fullName>
    </submittedName>
</protein>
<feature type="transmembrane region" description="Helical" evidence="7">
    <location>
        <begin position="243"/>
        <end position="262"/>
    </location>
</feature>
<sequence>MGAAVSAVPGNTTCPGQPCTGSAHHDRRGPRGRRVTSAAPAQPVTRRSVGLRSERGPILGSLMLAAALVALDATILATAAQTIARELGGFERLPWVFSVYMLAQAVSVPVYGRLADVLGRKRVMLAGIGLFLLGSVLCGLAPSMTWLIAGRVVQGLGAGAVMPMSMTIVADVYTLAERAKTQGYLASVWAMSSVVGPTLGGVFSQFASWRWIFWINVPLCLLAAGMLWRSFHESGRDGGREPIDYVGAALLTTGSTALLLGLLEGASLPGTLTAGLFVLAVLLLGGFAWWALRTAHPVFDLRVLRRRVIGSSTGAALMVGVIVLGLSTYIPIYAQGVLDVGPLVAGFALAAMMLGWPLTATWSGSFYLRIGFRATGLIGSTLVIAGSLLAVFLLGEDSAVWQVGATTFLIGAGMGLTAVPTLIAAQTSAPWHERGAVTGINMFSRSIGSAVGVAVFGAIVNAHAQVGPDGTPEGPGLAQAMHLVFIATAACAALMLLAVALMPKDRPAPAGE</sequence>
<feature type="transmembrane region" description="Helical" evidence="7">
    <location>
        <begin position="436"/>
        <end position="460"/>
    </location>
</feature>
<keyword evidence="2" id="KW-0813">Transport</keyword>
<evidence type="ECO:0000313" key="10">
    <source>
        <dbReference type="Proteomes" id="UP000625527"/>
    </source>
</evidence>
<comment type="caution">
    <text evidence="9">The sequence shown here is derived from an EMBL/GenBank/DDBJ whole genome shotgun (WGS) entry which is preliminary data.</text>
</comment>
<dbReference type="CDD" id="cd17502">
    <property type="entry name" value="MFS_Azr1_MDR_like"/>
    <property type="match status" value="1"/>
</dbReference>
<feature type="transmembrane region" description="Helical" evidence="7">
    <location>
        <begin position="313"/>
        <end position="334"/>
    </location>
</feature>
<feature type="compositionally biased region" description="Basic residues" evidence="6">
    <location>
        <begin position="25"/>
        <end position="34"/>
    </location>
</feature>
<dbReference type="Proteomes" id="UP000625527">
    <property type="component" value="Unassembled WGS sequence"/>
</dbReference>
<proteinExistence type="predicted"/>
<keyword evidence="5 7" id="KW-0472">Membrane</keyword>
<gene>
    <name evidence="9" type="ORF">IHE71_00775</name>
</gene>
<dbReference type="InterPro" id="IPR011701">
    <property type="entry name" value="MFS"/>
</dbReference>
<dbReference type="PANTHER" id="PTHR23501:SF191">
    <property type="entry name" value="VACUOLAR BASIC AMINO ACID TRANSPORTER 4"/>
    <property type="match status" value="1"/>
</dbReference>
<keyword evidence="10" id="KW-1185">Reference proteome</keyword>
<dbReference type="PANTHER" id="PTHR23501">
    <property type="entry name" value="MAJOR FACILITATOR SUPERFAMILY"/>
    <property type="match status" value="1"/>
</dbReference>
<feature type="transmembrane region" description="Helical" evidence="7">
    <location>
        <begin position="480"/>
        <end position="502"/>
    </location>
</feature>
<feature type="transmembrane region" description="Helical" evidence="7">
    <location>
        <begin position="183"/>
        <end position="205"/>
    </location>
</feature>
<feature type="transmembrane region" description="Helical" evidence="7">
    <location>
        <begin position="123"/>
        <end position="149"/>
    </location>
</feature>
<feature type="transmembrane region" description="Helical" evidence="7">
    <location>
        <begin position="211"/>
        <end position="231"/>
    </location>
</feature>
<feature type="transmembrane region" description="Helical" evidence="7">
    <location>
        <begin position="274"/>
        <end position="292"/>
    </location>
</feature>
<evidence type="ECO:0000256" key="4">
    <source>
        <dbReference type="ARBA" id="ARBA00022989"/>
    </source>
</evidence>
<reference evidence="9 10" key="1">
    <citation type="submission" date="2020-10" db="EMBL/GenBank/DDBJ databases">
        <title>Myceligenerans pegani sp. nov., an endophytic actinomycete isolated from Peganum harmala L. in Xinjiang, China.</title>
        <authorList>
            <person name="Xin L."/>
        </authorList>
    </citation>
    <scope>NUCLEOTIDE SEQUENCE [LARGE SCALE GENOMIC DNA]</scope>
    <source>
        <strain evidence="9 10">TRM65318</strain>
    </source>
</reference>
<organism evidence="9 10">
    <name type="scientific">Myceligenerans pegani</name>
    <dbReference type="NCBI Taxonomy" id="2776917"/>
    <lineage>
        <taxon>Bacteria</taxon>
        <taxon>Bacillati</taxon>
        <taxon>Actinomycetota</taxon>
        <taxon>Actinomycetes</taxon>
        <taxon>Micrococcales</taxon>
        <taxon>Promicromonosporaceae</taxon>
        <taxon>Myceligenerans</taxon>
    </lineage>
</organism>
<evidence type="ECO:0000256" key="3">
    <source>
        <dbReference type="ARBA" id="ARBA00022692"/>
    </source>
</evidence>
<feature type="transmembrane region" description="Helical" evidence="7">
    <location>
        <begin position="92"/>
        <end position="111"/>
    </location>
</feature>
<dbReference type="Gene3D" id="1.20.1720.10">
    <property type="entry name" value="Multidrug resistance protein D"/>
    <property type="match status" value="1"/>
</dbReference>
<dbReference type="SUPFAM" id="SSF103473">
    <property type="entry name" value="MFS general substrate transporter"/>
    <property type="match status" value="1"/>
</dbReference>
<feature type="transmembrane region" description="Helical" evidence="7">
    <location>
        <begin position="370"/>
        <end position="394"/>
    </location>
</feature>
<evidence type="ECO:0000256" key="7">
    <source>
        <dbReference type="SAM" id="Phobius"/>
    </source>
</evidence>
<dbReference type="EMBL" id="JADAQT010000017">
    <property type="protein sequence ID" value="MBE1874246.1"/>
    <property type="molecule type" value="Genomic_DNA"/>
</dbReference>
<evidence type="ECO:0000256" key="2">
    <source>
        <dbReference type="ARBA" id="ARBA00022448"/>
    </source>
</evidence>
<evidence type="ECO:0000256" key="1">
    <source>
        <dbReference type="ARBA" id="ARBA00004429"/>
    </source>
</evidence>
<feature type="transmembrane region" description="Helical" evidence="7">
    <location>
        <begin position="56"/>
        <end position="80"/>
    </location>
</feature>
<feature type="transmembrane region" description="Helical" evidence="7">
    <location>
        <begin position="400"/>
        <end position="424"/>
    </location>
</feature>
<keyword evidence="3 7" id="KW-0812">Transmembrane</keyword>
<dbReference type="PRINTS" id="PR01036">
    <property type="entry name" value="TCRTETB"/>
</dbReference>
<evidence type="ECO:0000313" key="9">
    <source>
        <dbReference type="EMBL" id="MBE1874246.1"/>
    </source>
</evidence>